<name>A0A9W7AJR8_9STRA</name>
<evidence type="ECO:0000313" key="3">
    <source>
        <dbReference type="Proteomes" id="UP001165082"/>
    </source>
</evidence>
<comment type="caution">
    <text evidence="2">The sequence shown here is derived from an EMBL/GenBank/DDBJ whole genome shotgun (WGS) entry which is preliminary data.</text>
</comment>
<keyword evidence="3" id="KW-1185">Reference proteome</keyword>
<sequence length="74" mass="7912">MSPAATKLAKMLSPSKARPSNPARPHMLLALATCLLVGVTFVLHFDQLYGKAPETTIATTNSSCTRPSRMTLPT</sequence>
<dbReference type="EMBL" id="BRXZ01002950">
    <property type="protein sequence ID" value="GMH73527.1"/>
    <property type="molecule type" value="Genomic_DNA"/>
</dbReference>
<organism evidence="2 3">
    <name type="scientific">Triparma retinervis</name>
    <dbReference type="NCBI Taxonomy" id="2557542"/>
    <lineage>
        <taxon>Eukaryota</taxon>
        <taxon>Sar</taxon>
        <taxon>Stramenopiles</taxon>
        <taxon>Ochrophyta</taxon>
        <taxon>Bolidophyceae</taxon>
        <taxon>Parmales</taxon>
        <taxon>Triparmaceae</taxon>
        <taxon>Triparma</taxon>
    </lineage>
</organism>
<gene>
    <name evidence="2" type="ORF">TrRE_jg366</name>
</gene>
<proteinExistence type="predicted"/>
<protein>
    <submittedName>
        <fullName evidence="2">Uncharacterized protein</fullName>
    </submittedName>
</protein>
<evidence type="ECO:0000313" key="2">
    <source>
        <dbReference type="EMBL" id="GMH73527.1"/>
    </source>
</evidence>
<feature type="region of interest" description="Disordered" evidence="1">
    <location>
        <begin position="1"/>
        <end position="22"/>
    </location>
</feature>
<accession>A0A9W7AJR8</accession>
<dbReference type="AlphaFoldDB" id="A0A9W7AJR8"/>
<reference evidence="2" key="1">
    <citation type="submission" date="2022-07" db="EMBL/GenBank/DDBJ databases">
        <title>Genome analysis of Parmales, a sister group of diatoms, reveals the evolutionary specialization of diatoms from phago-mixotrophs to photoautotrophs.</title>
        <authorList>
            <person name="Ban H."/>
            <person name="Sato S."/>
            <person name="Yoshikawa S."/>
            <person name="Kazumasa Y."/>
            <person name="Nakamura Y."/>
            <person name="Ichinomiya M."/>
            <person name="Saitoh K."/>
            <person name="Sato N."/>
            <person name="Blanc-Mathieu R."/>
            <person name="Endo H."/>
            <person name="Kuwata A."/>
            <person name="Ogata H."/>
        </authorList>
    </citation>
    <scope>NUCLEOTIDE SEQUENCE</scope>
</reference>
<dbReference type="Proteomes" id="UP001165082">
    <property type="component" value="Unassembled WGS sequence"/>
</dbReference>
<evidence type="ECO:0000256" key="1">
    <source>
        <dbReference type="SAM" id="MobiDB-lite"/>
    </source>
</evidence>